<evidence type="ECO:0000256" key="2">
    <source>
        <dbReference type="ARBA" id="ARBA00005975"/>
    </source>
</evidence>
<reference evidence="8" key="1">
    <citation type="submission" date="2023-07" db="EMBL/GenBank/DDBJ databases">
        <authorList>
            <consortium name="AG Swart"/>
            <person name="Singh M."/>
            <person name="Singh A."/>
            <person name="Seah K."/>
            <person name="Emmerich C."/>
        </authorList>
    </citation>
    <scope>NUCLEOTIDE SEQUENCE</scope>
    <source>
        <strain evidence="8">DP1</strain>
    </source>
</reference>
<dbReference type="PANTHER" id="PTHR23292:SF6">
    <property type="entry name" value="FI16602P1-RELATED"/>
    <property type="match status" value="1"/>
</dbReference>
<dbReference type="InterPro" id="IPR037519">
    <property type="entry name" value="LITAF_fam"/>
</dbReference>
<evidence type="ECO:0000313" key="9">
    <source>
        <dbReference type="Proteomes" id="UP001295684"/>
    </source>
</evidence>
<dbReference type="AlphaFoldDB" id="A0AAD1Y2V0"/>
<dbReference type="PANTHER" id="PTHR23292">
    <property type="entry name" value="LIPOPOLYSACCHARIDE-INDUCED TUMOR NECROSIS FACTOR-ALPHA FACTOR"/>
    <property type="match status" value="1"/>
</dbReference>
<proteinExistence type="inferred from homology"/>
<evidence type="ECO:0000259" key="7">
    <source>
        <dbReference type="PROSITE" id="PS51837"/>
    </source>
</evidence>
<keyword evidence="9" id="KW-1185">Reference proteome</keyword>
<dbReference type="PROSITE" id="PS51837">
    <property type="entry name" value="LITAF"/>
    <property type="match status" value="1"/>
</dbReference>
<feature type="domain" description="LITAF" evidence="7">
    <location>
        <begin position="49"/>
        <end position="133"/>
    </location>
</feature>
<dbReference type="SMART" id="SM00714">
    <property type="entry name" value="LITAF"/>
    <property type="match status" value="1"/>
</dbReference>
<keyword evidence="5 6" id="KW-0472">Membrane</keyword>
<sequence>MNTPNRSEDDFPGKYRSNREYLETIDPAELQRQYDEEQYHQNFILFGHSKIATTADEAVQGEKRPVLITCPICGKKDKTVLKRVKSPLQWCICFLCCILIVCIPCCWVPFKIKGLFAYRHQCAHCNYFIGKAI</sequence>
<feature type="transmembrane region" description="Helical" evidence="6">
    <location>
        <begin position="87"/>
        <end position="110"/>
    </location>
</feature>
<keyword evidence="6" id="KW-0812">Transmembrane</keyword>
<evidence type="ECO:0000256" key="1">
    <source>
        <dbReference type="ARBA" id="ARBA00004170"/>
    </source>
</evidence>
<dbReference type="Pfam" id="PF10601">
    <property type="entry name" value="zf-LITAF-like"/>
    <property type="match status" value="1"/>
</dbReference>
<dbReference type="GO" id="GO:0016020">
    <property type="term" value="C:membrane"/>
    <property type="evidence" value="ECO:0007669"/>
    <property type="project" value="UniProtKB-SubCell"/>
</dbReference>
<comment type="caution">
    <text evidence="8">The sequence shown here is derived from an EMBL/GenBank/DDBJ whole genome shotgun (WGS) entry which is preliminary data.</text>
</comment>
<keyword evidence="3" id="KW-0479">Metal-binding</keyword>
<evidence type="ECO:0000256" key="5">
    <source>
        <dbReference type="ARBA" id="ARBA00023136"/>
    </source>
</evidence>
<dbReference type="EMBL" id="CAMPGE010026000">
    <property type="protein sequence ID" value="CAI2383703.1"/>
    <property type="molecule type" value="Genomic_DNA"/>
</dbReference>
<keyword evidence="6" id="KW-1133">Transmembrane helix</keyword>
<evidence type="ECO:0000256" key="4">
    <source>
        <dbReference type="ARBA" id="ARBA00022833"/>
    </source>
</evidence>
<protein>
    <recommendedName>
        <fullName evidence="7">LITAF domain-containing protein</fullName>
    </recommendedName>
</protein>
<evidence type="ECO:0000256" key="6">
    <source>
        <dbReference type="SAM" id="Phobius"/>
    </source>
</evidence>
<dbReference type="InterPro" id="IPR006629">
    <property type="entry name" value="LITAF"/>
</dbReference>
<accession>A0AAD1Y2V0</accession>
<evidence type="ECO:0000256" key="3">
    <source>
        <dbReference type="ARBA" id="ARBA00022723"/>
    </source>
</evidence>
<evidence type="ECO:0000313" key="8">
    <source>
        <dbReference type="EMBL" id="CAI2383703.1"/>
    </source>
</evidence>
<keyword evidence="4" id="KW-0862">Zinc</keyword>
<gene>
    <name evidence="8" type="ORF">ECRASSUSDP1_LOCUS25212</name>
</gene>
<dbReference type="GO" id="GO:0008270">
    <property type="term" value="F:zinc ion binding"/>
    <property type="evidence" value="ECO:0007669"/>
    <property type="project" value="TreeGrafter"/>
</dbReference>
<comment type="similarity">
    <text evidence="2">Belongs to the CDIP1/LITAF family.</text>
</comment>
<comment type="subcellular location">
    <subcellularLocation>
        <location evidence="1">Membrane</location>
        <topology evidence="1">Peripheral membrane protein</topology>
    </subcellularLocation>
</comment>
<dbReference type="Proteomes" id="UP001295684">
    <property type="component" value="Unassembled WGS sequence"/>
</dbReference>
<organism evidence="8 9">
    <name type="scientific">Euplotes crassus</name>
    <dbReference type="NCBI Taxonomy" id="5936"/>
    <lineage>
        <taxon>Eukaryota</taxon>
        <taxon>Sar</taxon>
        <taxon>Alveolata</taxon>
        <taxon>Ciliophora</taxon>
        <taxon>Intramacronucleata</taxon>
        <taxon>Spirotrichea</taxon>
        <taxon>Hypotrichia</taxon>
        <taxon>Euplotida</taxon>
        <taxon>Euplotidae</taxon>
        <taxon>Moneuplotes</taxon>
    </lineage>
</organism>
<name>A0AAD1Y2V0_EUPCR</name>